<keyword evidence="4" id="KW-0997">Cell inner membrane</keyword>
<evidence type="ECO:0000256" key="8">
    <source>
        <dbReference type="RuleBase" id="RU003793"/>
    </source>
</evidence>
<comment type="catalytic activity">
    <reaction evidence="9">
        <text>Typically cleaves a -Gly-|-Phe- bond to release an N-terminal, basic peptide of 5-8 residues from type IV prepilin, and then N-methylates the new N-terminal amino group, the methyl donor being S-adenosyl-L-methionine.</text>
        <dbReference type="EC" id="3.4.23.43"/>
    </reaction>
</comment>
<comment type="subcellular location">
    <subcellularLocation>
        <location evidence="1">Cell inner membrane</location>
        <topology evidence="1">Multi-pass membrane protein</topology>
    </subcellularLocation>
    <subcellularLocation>
        <location evidence="9">Cell membrane</location>
        <topology evidence="9">Multi-pass membrane protein</topology>
    </subcellularLocation>
</comment>
<keyword evidence="9" id="KW-0511">Multifunctional enzyme</keyword>
<dbReference type="EMBL" id="SPQZ01000001">
    <property type="protein sequence ID" value="TFW00124.1"/>
    <property type="molecule type" value="Genomic_DNA"/>
</dbReference>
<feature type="transmembrane region" description="Helical" evidence="10">
    <location>
        <begin position="23"/>
        <end position="47"/>
    </location>
</feature>
<gene>
    <name evidence="13" type="ORF">E4M00_02725</name>
</gene>
<protein>
    <recommendedName>
        <fullName evidence="9">Prepilin leader peptidase/N-methyltransferase</fullName>
        <ecNumber evidence="9">2.1.1.-</ecNumber>
        <ecNumber evidence="9">3.4.23.43</ecNumber>
    </recommendedName>
</protein>
<keyword evidence="9" id="KW-0808">Transferase</keyword>
<dbReference type="InterPro" id="IPR014032">
    <property type="entry name" value="Peptidase_A24A_bac"/>
</dbReference>
<name>A0A4Y9R9B2_9MICO</name>
<dbReference type="GO" id="GO:0004190">
    <property type="term" value="F:aspartic-type endopeptidase activity"/>
    <property type="evidence" value="ECO:0007669"/>
    <property type="project" value="UniProtKB-EC"/>
</dbReference>
<keyword evidence="7 10" id="KW-0472">Membrane</keyword>
<evidence type="ECO:0000313" key="14">
    <source>
        <dbReference type="Proteomes" id="UP000298127"/>
    </source>
</evidence>
<dbReference type="RefSeq" id="WP_135118962.1">
    <property type="nucleotide sequence ID" value="NZ_SPQZ01000001.1"/>
</dbReference>
<dbReference type="PRINTS" id="PR00864">
    <property type="entry name" value="PREPILNPTASE"/>
</dbReference>
<dbReference type="InterPro" id="IPR010627">
    <property type="entry name" value="Prepilin_pept_A24_N"/>
</dbReference>
<dbReference type="Pfam" id="PF01478">
    <property type="entry name" value="Peptidase_A24"/>
    <property type="match status" value="1"/>
</dbReference>
<evidence type="ECO:0000256" key="9">
    <source>
        <dbReference type="RuleBase" id="RU003794"/>
    </source>
</evidence>
<dbReference type="Proteomes" id="UP000298127">
    <property type="component" value="Unassembled WGS sequence"/>
</dbReference>
<dbReference type="EC" id="2.1.1.-" evidence="9"/>
<dbReference type="Pfam" id="PF06750">
    <property type="entry name" value="A24_N_bact"/>
    <property type="match status" value="1"/>
</dbReference>
<evidence type="ECO:0000256" key="3">
    <source>
        <dbReference type="ARBA" id="ARBA00022475"/>
    </source>
</evidence>
<keyword evidence="9" id="KW-0489">Methyltransferase</keyword>
<evidence type="ECO:0000256" key="6">
    <source>
        <dbReference type="ARBA" id="ARBA00022989"/>
    </source>
</evidence>
<dbReference type="PANTHER" id="PTHR30487:SF0">
    <property type="entry name" value="PREPILIN LEADER PEPTIDASE_N-METHYLTRANSFERASE-RELATED"/>
    <property type="match status" value="1"/>
</dbReference>
<feature type="domain" description="Prepilin type IV endopeptidase peptidase" evidence="11">
    <location>
        <begin position="131"/>
        <end position="242"/>
    </location>
</feature>
<evidence type="ECO:0000256" key="4">
    <source>
        <dbReference type="ARBA" id="ARBA00022519"/>
    </source>
</evidence>
<evidence type="ECO:0000256" key="10">
    <source>
        <dbReference type="SAM" id="Phobius"/>
    </source>
</evidence>
<dbReference type="GO" id="GO:0008168">
    <property type="term" value="F:methyltransferase activity"/>
    <property type="evidence" value="ECO:0007669"/>
    <property type="project" value="UniProtKB-KW"/>
</dbReference>
<dbReference type="EC" id="3.4.23.43" evidence="9"/>
<feature type="transmembrane region" description="Helical" evidence="10">
    <location>
        <begin position="153"/>
        <end position="171"/>
    </location>
</feature>
<evidence type="ECO:0000256" key="1">
    <source>
        <dbReference type="ARBA" id="ARBA00004429"/>
    </source>
</evidence>
<reference evidence="13 14" key="1">
    <citation type="journal article" date="2018" name="J. Microbiol.">
        <title>Leifsonia flava sp. nov., a novel actinobacterium isolated from the rhizosphere of Aquilegia viridiflora.</title>
        <authorList>
            <person name="Cai Y."/>
            <person name="Tao W.Z."/>
            <person name="Ma Y.J."/>
            <person name="Cheng J."/>
            <person name="Zhang M.Y."/>
            <person name="Zhang Y.X."/>
        </authorList>
    </citation>
    <scope>NUCLEOTIDE SEQUENCE [LARGE SCALE GENOMIC DNA]</scope>
    <source>
        <strain evidence="13 14">SYP-B2174</strain>
    </source>
</reference>
<evidence type="ECO:0000256" key="7">
    <source>
        <dbReference type="ARBA" id="ARBA00023136"/>
    </source>
</evidence>
<comment type="function">
    <text evidence="9">Plays an essential role in type IV pili and type II pseudopili formation by proteolytically removing the leader sequence from substrate proteins and subsequently monomethylating the alpha-amino group of the newly exposed N-terminal phenylalanine.</text>
</comment>
<keyword evidence="3" id="KW-1003">Cell membrane</keyword>
<feature type="transmembrane region" description="Helical" evidence="10">
    <location>
        <begin position="178"/>
        <end position="201"/>
    </location>
</feature>
<evidence type="ECO:0000313" key="13">
    <source>
        <dbReference type="EMBL" id="TFW00124.1"/>
    </source>
</evidence>
<accession>A0A4Y9R9B2</accession>
<keyword evidence="14" id="KW-1185">Reference proteome</keyword>
<feature type="transmembrane region" description="Helical" evidence="10">
    <location>
        <begin position="258"/>
        <end position="281"/>
    </location>
</feature>
<feature type="domain" description="Prepilin peptidase A24 N-terminal" evidence="12">
    <location>
        <begin position="33"/>
        <end position="114"/>
    </location>
</feature>
<dbReference type="GO" id="GO:0006465">
    <property type="term" value="P:signal peptide processing"/>
    <property type="evidence" value="ECO:0007669"/>
    <property type="project" value="TreeGrafter"/>
</dbReference>
<organism evidence="13 14">
    <name type="scientific">Orlajensenia leifsoniae</name>
    <dbReference type="NCBI Taxonomy" id="2561933"/>
    <lineage>
        <taxon>Bacteria</taxon>
        <taxon>Bacillati</taxon>
        <taxon>Actinomycetota</taxon>
        <taxon>Actinomycetes</taxon>
        <taxon>Micrococcales</taxon>
        <taxon>Microbacteriaceae</taxon>
        <taxon>Orlajensenia</taxon>
    </lineage>
</organism>
<dbReference type="GO" id="GO:0032259">
    <property type="term" value="P:methylation"/>
    <property type="evidence" value="ECO:0007669"/>
    <property type="project" value="UniProtKB-KW"/>
</dbReference>
<keyword evidence="5 9" id="KW-0812">Transmembrane</keyword>
<feature type="transmembrane region" description="Helical" evidence="10">
    <location>
        <begin position="221"/>
        <end position="246"/>
    </location>
</feature>
<comment type="caution">
    <text evidence="13">The sequence shown here is derived from an EMBL/GenBank/DDBJ whole genome shotgun (WGS) entry which is preliminary data.</text>
</comment>
<dbReference type="InterPro" id="IPR000045">
    <property type="entry name" value="Prepilin_IV_endopep_pep"/>
</dbReference>
<dbReference type="PANTHER" id="PTHR30487">
    <property type="entry name" value="TYPE 4 PREPILIN-LIKE PROTEINS LEADER PEPTIDE-PROCESSING ENZYME"/>
    <property type="match status" value="1"/>
</dbReference>
<evidence type="ECO:0000259" key="11">
    <source>
        <dbReference type="Pfam" id="PF01478"/>
    </source>
</evidence>
<feature type="transmembrane region" description="Helical" evidence="10">
    <location>
        <begin position="106"/>
        <end position="133"/>
    </location>
</feature>
<keyword evidence="9" id="KW-0645">Protease</keyword>
<evidence type="ECO:0000259" key="12">
    <source>
        <dbReference type="Pfam" id="PF06750"/>
    </source>
</evidence>
<evidence type="ECO:0000256" key="2">
    <source>
        <dbReference type="ARBA" id="ARBA00005801"/>
    </source>
</evidence>
<dbReference type="AlphaFoldDB" id="A0A4Y9R9B2"/>
<keyword evidence="9" id="KW-0378">Hydrolase</keyword>
<dbReference type="GO" id="GO:0005886">
    <property type="term" value="C:plasma membrane"/>
    <property type="evidence" value="ECO:0007669"/>
    <property type="project" value="UniProtKB-SubCell"/>
</dbReference>
<comment type="similarity">
    <text evidence="2 8">Belongs to the peptidase A24 family.</text>
</comment>
<dbReference type="Gene3D" id="1.20.120.1220">
    <property type="match status" value="1"/>
</dbReference>
<evidence type="ECO:0000256" key="5">
    <source>
        <dbReference type="ARBA" id="ARBA00022692"/>
    </source>
</evidence>
<dbReference type="InterPro" id="IPR050882">
    <property type="entry name" value="Prepilin_peptidase/N-MTase"/>
</dbReference>
<sequence>MILISALQRSQELVPPASGLDVLTVPFIVIAGVLGLVIGSFLNVVIWRVPRGESIVHPPSACPRCGTPISARDNIPVVSWLILRGRCRHCSEPISPRYPLVEAGTALAFVAVAVGAAFGLYSWVVVPASLYLAAISIALGLIDIDTHLLPNRIVLPSYLVVAALLVVAAVITGEWDALLRVAIGCAALFLFYFVLLLIYPAGMGFGDVKLAGVLGLALGWMGWPALIVGGFAAFLLGGIFSIALLATRKAGRKSGIPFGPWMLLGAWVGIFFGDAIATGYLSLVGLI</sequence>
<proteinExistence type="inferred from homology"/>
<keyword evidence="6 10" id="KW-1133">Transmembrane helix</keyword>